<evidence type="ECO:0000313" key="1">
    <source>
        <dbReference type="EMBL" id="KAG0567985.1"/>
    </source>
</evidence>
<dbReference type="Proteomes" id="UP000822688">
    <property type="component" value="Chromosome 7"/>
</dbReference>
<dbReference type="EMBL" id="CM026428">
    <property type="protein sequence ID" value="KAG0567985.1"/>
    <property type="molecule type" value="Genomic_DNA"/>
</dbReference>
<reference evidence="1" key="1">
    <citation type="submission" date="2020-06" db="EMBL/GenBank/DDBJ databases">
        <title>WGS assembly of Ceratodon purpureus strain R40.</title>
        <authorList>
            <person name="Carey S.B."/>
            <person name="Jenkins J."/>
            <person name="Shu S."/>
            <person name="Lovell J.T."/>
            <person name="Sreedasyam A."/>
            <person name="Maumus F."/>
            <person name="Tiley G.P."/>
            <person name="Fernandez-Pozo N."/>
            <person name="Barry K."/>
            <person name="Chen C."/>
            <person name="Wang M."/>
            <person name="Lipzen A."/>
            <person name="Daum C."/>
            <person name="Saski C.A."/>
            <person name="Payton A.C."/>
            <person name="Mcbreen J.C."/>
            <person name="Conrad R.E."/>
            <person name="Kollar L.M."/>
            <person name="Olsson S."/>
            <person name="Huttunen S."/>
            <person name="Landis J.B."/>
            <person name="Wickett N.J."/>
            <person name="Johnson M.G."/>
            <person name="Rensing S.A."/>
            <person name="Grimwood J."/>
            <person name="Schmutz J."/>
            <person name="Mcdaniel S.F."/>
        </authorList>
    </citation>
    <scope>NUCLEOTIDE SEQUENCE</scope>
    <source>
        <strain evidence="1">R40</strain>
    </source>
</reference>
<gene>
    <name evidence="1" type="ORF">KC19_7G177200</name>
</gene>
<sequence length="100" mass="11293">MVTGIDCRLNWSVPQILSCVFQCTYVASEMIFLLYDVVTLELKCLALGGWFYCVARRRSNLCDASLQLGHIYVVSWKRNLVSAACSFCSLFNTTVLLRPS</sequence>
<organism evidence="1 2">
    <name type="scientific">Ceratodon purpureus</name>
    <name type="common">Fire moss</name>
    <name type="synonym">Dicranum purpureum</name>
    <dbReference type="NCBI Taxonomy" id="3225"/>
    <lineage>
        <taxon>Eukaryota</taxon>
        <taxon>Viridiplantae</taxon>
        <taxon>Streptophyta</taxon>
        <taxon>Embryophyta</taxon>
        <taxon>Bryophyta</taxon>
        <taxon>Bryophytina</taxon>
        <taxon>Bryopsida</taxon>
        <taxon>Dicranidae</taxon>
        <taxon>Pseudoditrichales</taxon>
        <taxon>Ditrichaceae</taxon>
        <taxon>Ceratodon</taxon>
    </lineage>
</organism>
<name>A0A8T0HAS4_CERPU</name>
<comment type="caution">
    <text evidence="1">The sequence shown here is derived from an EMBL/GenBank/DDBJ whole genome shotgun (WGS) entry which is preliminary data.</text>
</comment>
<evidence type="ECO:0000313" key="2">
    <source>
        <dbReference type="Proteomes" id="UP000822688"/>
    </source>
</evidence>
<accession>A0A8T0HAS4</accession>
<proteinExistence type="predicted"/>
<dbReference type="AlphaFoldDB" id="A0A8T0HAS4"/>
<protein>
    <submittedName>
        <fullName evidence="1">Uncharacterized protein</fullName>
    </submittedName>
</protein>
<keyword evidence="2" id="KW-1185">Reference proteome</keyword>